<dbReference type="CDD" id="cd18011">
    <property type="entry name" value="DEXDc_RapA"/>
    <property type="match status" value="1"/>
</dbReference>
<reference evidence="8" key="1">
    <citation type="submission" date="2015-04" db="EMBL/GenBank/DDBJ databases">
        <title>Physiological reanalysis, assessment of diazotrophy, and genome sequences of multiple isolates of Streptomyces thermoautotrophicus.</title>
        <authorList>
            <person name="MacKellar D.C."/>
            <person name="Lieber L."/>
            <person name="Norman J."/>
            <person name="Bolger A."/>
            <person name="Tobin C."/>
            <person name="Murray J.W."/>
            <person name="Chang R."/>
            <person name="Ford T."/>
            <person name="Nguyen P.Q."/>
            <person name="Woodward J."/>
            <person name="Permingeat H."/>
            <person name="Joshi N.S."/>
            <person name="Silver P.A."/>
            <person name="Usadel B."/>
            <person name="Rutherford A.W."/>
            <person name="Friesen M."/>
            <person name="Prell J."/>
        </authorList>
    </citation>
    <scope>NUCLEOTIDE SEQUENCE [LARGE SCALE GENOMIC DNA]</scope>
    <source>
        <strain evidence="8">H1</strain>
    </source>
</reference>
<evidence type="ECO:0000256" key="1">
    <source>
        <dbReference type="ARBA" id="ARBA00022741"/>
    </source>
</evidence>
<dbReference type="InterPro" id="IPR027417">
    <property type="entry name" value="P-loop_NTPase"/>
</dbReference>
<dbReference type="EMBL" id="LAXD01000001">
    <property type="protein sequence ID" value="KWW99034.1"/>
    <property type="molecule type" value="Genomic_DNA"/>
</dbReference>
<accession>A0A132MME9</accession>
<dbReference type="InterPro" id="IPR011545">
    <property type="entry name" value="DEAD/DEAH_box_helicase_dom"/>
</dbReference>
<dbReference type="PROSITE" id="PS51192">
    <property type="entry name" value="HELICASE_ATP_BIND_1"/>
    <property type="match status" value="1"/>
</dbReference>
<sequence>MTATTSAVNHAVGSLVRARGREWVVLPESTPDFLVLRPLGGDADLVAGVFPEEVEPAVFPPPSADDRELGDAAGAGLLRTALRIGFRSSAGPFRSLAGIAVEPRQYQLVPLLMALRMDTVRLLIADDVGIGKTVEAALVAKELLEQGEARGLAVLCSPALAEQWQAELRDKFAVDAELVLPSTVTKLERGLPLGESLFEHHRYTVVSTDFIKSERRRDQFLRTCPDLVIVDEAHTCVPDTAGSGKRQRQLRYELLRRLAEDRQRHLILVTATPHSGKEESFRNLVGLLDPELETLDLEQPKGRERLARHFVQRRRRDIRRYLDQATPFPHDRYVRDVGYELSPAYRKLFEKVLAYARESVRDDEGNLRQRVRWWSALALLRSLASSPRAAAATLRTRANAAEAVTVEEADELGRAAVLDLADDEALEGLDATPGGDATDPGDPRNAERRRLLELAREADKLEGKADAKLATLVTEVKGLLADGYDPIVFCRYIHTAEYVAEHLAKALGNKAAVRAVTGTLPPAERVARIEELTAVAGRHVLVATDCLSEGVNLQEHFQAVVHYDLAWNPTRHEQREGRVDRFGQRHPDVRAVTIFGKDNRIDGLVLEVLIRKHREIRKATGVAVPVPDSGDNLVQALLEGLLLRGEEYVQEQLTFDDGLGLGEQRRLLHQEWQSAAERESKALTKYAQSGIKPEEVAREVAAVREALGSAADVAGFVREVLTALGAGVRRTDDGFSAPLTPLPVGLRHALETVTGGRGELICHELPPAPRGEAALVRTDPAVAAIAQYVLDAALDPSLPLRERPARRCGVMRTRAVSQRTTLLLVRYRFHLTLPGRVAERTQVAEEARVLAFRGGADAPEWLPKEETAALLAAEPAGNVLPEQVRQVAERAVAGLGQLQAALDARGEQLAVELRDVLRRVRTAAGAARRGLAVAAQPPADVLGVYVYLPVPQGGAL</sequence>
<evidence type="ECO:0000259" key="6">
    <source>
        <dbReference type="PROSITE" id="PS51194"/>
    </source>
</evidence>
<evidence type="ECO:0000259" key="5">
    <source>
        <dbReference type="PROSITE" id="PS51192"/>
    </source>
</evidence>
<dbReference type="CDD" id="cd18793">
    <property type="entry name" value="SF2_C_SNF"/>
    <property type="match status" value="1"/>
</dbReference>
<keyword evidence="1" id="KW-0547">Nucleotide-binding</keyword>
<dbReference type="InterPro" id="IPR038718">
    <property type="entry name" value="SNF2-like_sf"/>
</dbReference>
<dbReference type="SMART" id="SM00487">
    <property type="entry name" value="DEXDc"/>
    <property type="match status" value="1"/>
</dbReference>
<keyword evidence="2" id="KW-0378">Hydrolase</keyword>
<proteinExistence type="predicted"/>
<evidence type="ECO:0000256" key="3">
    <source>
        <dbReference type="ARBA" id="ARBA00022806"/>
    </source>
</evidence>
<dbReference type="RefSeq" id="WP_244884165.1">
    <property type="nucleotide sequence ID" value="NZ_LAXD01000001.1"/>
</dbReference>
<dbReference type="Pfam" id="PF00271">
    <property type="entry name" value="Helicase_C"/>
    <property type="match status" value="1"/>
</dbReference>
<feature type="domain" description="Helicase ATP-binding" evidence="5">
    <location>
        <begin position="113"/>
        <end position="291"/>
    </location>
</feature>
<keyword evidence="4" id="KW-0067">ATP-binding</keyword>
<dbReference type="GO" id="GO:0005524">
    <property type="term" value="F:ATP binding"/>
    <property type="evidence" value="ECO:0007669"/>
    <property type="project" value="UniProtKB-KW"/>
</dbReference>
<dbReference type="InterPro" id="IPR014001">
    <property type="entry name" value="Helicase_ATP-bd"/>
</dbReference>
<dbReference type="AlphaFoldDB" id="A0A132MME9"/>
<keyword evidence="3 7" id="KW-0347">Helicase</keyword>
<dbReference type="PROSITE" id="PS51194">
    <property type="entry name" value="HELICASE_CTER"/>
    <property type="match status" value="1"/>
</dbReference>
<dbReference type="GO" id="GO:0003676">
    <property type="term" value="F:nucleic acid binding"/>
    <property type="evidence" value="ECO:0007669"/>
    <property type="project" value="InterPro"/>
</dbReference>
<gene>
    <name evidence="7" type="ORF">LI90_666</name>
</gene>
<dbReference type="Gene3D" id="3.40.50.10810">
    <property type="entry name" value="Tandem AAA-ATPase domain"/>
    <property type="match status" value="1"/>
</dbReference>
<evidence type="ECO:0000313" key="7">
    <source>
        <dbReference type="EMBL" id="KWW99034.1"/>
    </source>
</evidence>
<comment type="caution">
    <text evidence="7">The sequence shown here is derived from an EMBL/GenBank/DDBJ whole genome shotgun (WGS) entry which is preliminary data.</text>
</comment>
<dbReference type="PATRIC" id="fig|1469144.10.peg.768"/>
<dbReference type="STRING" id="1469144.LI90_666"/>
<dbReference type="GO" id="GO:0004386">
    <property type="term" value="F:helicase activity"/>
    <property type="evidence" value="ECO:0007669"/>
    <property type="project" value="UniProtKB-KW"/>
</dbReference>
<dbReference type="InterPro" id="IPR049730">
    <property type="entry name" value="SNF2/RAD54-like_C"/>
</dbReference>
<evidence type="ECO:0000256" key="2">
    <source>
        <dbReference type="ARBA" id="ARBA00022801"/>
    </source>
</evidence>
<dbReference type="PANTHER" id="PTHR45766:SF6">
    <property type="entry name" value="SWI_SNF-RELATED MATRIX-ASSOCIATED ACTIN-DEPENDENT REGULATOR OF CHROMATIN SUBFAMILY A-LIKE PROTEIN 1"/>
    <property type="match status" value="1"/>
</dbReference>
<feature type="domain" description="Helicase C-terminal" evidence="6">
    <location>
        <begin position="468"/>
        <end position="624"/>
    </location>
</feature>
<name>A0A132MME9_9ACTN</name>
<dbReference type="Proteomes" id="UP000070188">
    <property type="component" value="Unassembled WGS sequence"/>
</dbReference>
<dbReference type="Gene3D" id="3.40.50.300">
    <property type="entry name" value="P-loop containing nucleotide triphosphate hydrolases"/>
    <property type="match status" value="1"/>
</dbReference>
<dbReference type="SMART" id="SM00490">
    <property type="entry name" value="HELICc"/>
    <property type="match status" value="1"/>
</dbReference>
<dbReference type="PANTHER" id="PTHR45766">
    <property type="entry name" value="DNA ANNEALING HELICASE AND ENDONUCLEASE ZRANB3 FAMILY MEMBER"/>
    <property type="match status" value="1"/>
</dbReference>
<dbReference type="InterPro" id="IPR001650">
    <property type="entry name" value="Helicase_C-like"/>
</dbReference>
<organism evidence="7 8">
    <name type="scientific">Carbonactinospora thermoautotrophica</name>
    <dbReference type="NCBI Taxonomy" id="1469144"/>
    <lineage>
        <taxon>Bacteria</taxon>
        <taxon>Bacillati</taxon>
        <taxon>Actinomycetota</taxon>
        <taxon>Actinomycetes</taxon>
        <taxon>Kitasatosporales</taxon>
        <taxon>Carbonactinosporaceae</taxon>
        <taxon>Carbonactinospora</taxon>
    </lineage>
</organism>
<evidence type="ECO:0000313" key="8">
    <source>
        <dbReference type="Proteomes" id="UP000070188"/>
    </source>
</evidence>
<dbReference type="Pfam" id="PF00270">
    <property type="entry name" value="DEAD"/>
    <property type="match status" value="1"/>
</dbReference>
<dbReference type="SUPFAM" id="SSF52540">
    <property type="entry name" value="P-loop containing nucleoside triphosphate hydrolases"/>
    <property type="match status" value="1"/>
</dbReference>
<dbReference type="InterPro" id="IPR057342">
    <property type="entry name" value="DEXDc_RapA"/>
</dbReference>
<evidence type="ECO:0000256" key="4">
    <source>
        <dbReference type="ARBA" id="ARBA00022840"/>
    </source>
</evidence>
<keyword evidence="8" id="KW-1185">Reference proteome</keyword>
<protein>
    <submittedName>
        <fullName evidence="7">Helicase domain protein</fullName>
    </submittedName>
</protein>
<dbReference type="GO" id="GO:0016787">
    <property type="term" value="F:hydrolase activity"/>
    <property type="evidence" value="ECO:0007669"/>
    <property type="project" value="UniProtKB-KW"/>
</dbReference>